<dbReference type="Pfam" id="PF04821">
    <property type="entry name" value="TIMELESS"/>
    <property type="match status" value="1"/>
</dbReference>
<keyword evidence="5" id="KW-1185">Reference proteome</keyword>
<dbReference type="GO" id="GO:0031298">
    <property type="term" value="C:replication fork protection complex"/>
    <property type="evidence" value="ECO:0007669"/>
    <property type="project" value="TreeGrafter"/>
</dbReference>
<dbReference type="PANTHER" id="PTHR22940">
    <property type="entry name" value="TIMEOUT/TIMELESS-2"/>
    <property type="match status" value="1"/>
</dbReference>
<proteinExistence type="predicted"/>
<keyword evidence="3" id="KW-0131">Cell cycle</keyword>
<evidence type="ECO:0000259" key="4">
    <source>
        <dbReference type="Pfam" id="PF04821"/>
    </source>
</evidence>
<keyword evidence="2" id="KW-0539">Nucleus</keyword>
<comment type="subcellular location">
    <subcellularLocation>
        <location evidence="1">Nucleus</location>
    </subcellularLocation>
</comment>
<dbReference type="PANTHER" id="PTHR22940:SF4">
    <property type="entry name" value="PROTEIN TIMELESS HOMOLOG"/>
    <property type="match status" value="1"/>
</dbReference>
<dbReference type="InterPro" id="IPR044998">
    <property type="entry name" value="Timeless"/>
</dbReference>
<protein>
    <submittedName>
        <fullName evidence="6">Timeless N-terminal domain-containing protein</fullName>
    </submittedName>
</protein>
<evidence type="ECO:0000313" key="5">
    <source>
        <dbReference type="Proteomes" id="UP000887540"/>
    </source>
</evidence>
<sequence>MILENVVQSTISSLGYFEDGVYFREPDCFDSIRDLIRFLHQDDKKTVRRLCTSHNLVKNDLVPIMMSKDVSEELFDAALRLTVNLCQPTLVAFGGKQPEDNEAWKLYYETPGRRNMGLFPANYVAFPTVNYYIQLLSALDKIQSAVKDWESRNERSKLLVERIIVLIRYIFALGTEGKSLAQVTELELRTRERVTHAFLTSSIPEFFVDLVHNSMEREFCLHILNIFALIVQPFKASDVAFAGKAPSAEVINKENQELQKSIEYEREKNNLKRFNLSARNFLGGTYVVSGTKALNQQNELILQK</sequence>
<dbReference type="AlphaFoldDB" id="A0A914DGH5"/>
<dbReference type="InterPro" id="IPR006906">
    <property type="entry name" value="Timeless_N"/>
</dbReference>
<feature type="domain" description="Timeless N-terminal" evidence="4">
    <location>
        <begin position="22"/>
        <end position="286"/>
    </location>
</feature>
<dbReference type="GO" id="GO:0006281">
    <property type="term" value="P:DNA repair"/>
    <property type="evidence" value="ECO:0007669"/>
    <property type="project" value="TreeGrafter"/>
</dbReference>
<organism evidence="5 6">
    <name type="scientific">Acrobeloides nanus</name>
    <dbReference type="NCBI Taxonomy" id="290746"/>
    <lineage>
        <taxon>Eukaryota</taxon>
        <taxon>Metazoa</taxon>
        <taxon>Ecdysozoa</taxon>
        <taxon>Nematoda</taxon>
        <taxon>Chromadorea</taxon>
        <taxon>Rhabditida</taxon>
        <taxon>Tylenchina</taxon>
        <taxon>Cephalobomorpha</taxon>
        <taxon>Cephaloboidea</taxon>
        <taxon>Cephalobidae</taxon>
        <taxon>Acrobeloides</taxon>
    </lineage>
</organism>
<dbReference type="GO" id="GO:0043111">
    <property type="term" value="P:replication fork arrest"/>
    <property type="evidence" value="ECO:0007669"/>
    <property type="project" value="TreeGrafter"/>
</dbReference>
<evidence type="ECO:0000256" key="2">
    <source>
        <dbReference type="ARBA" id="ARBA00023242"/>
    </source>
</evidence>
<dbReference type="WBParaSite" id="ACRNAN_scaffold2413.g12606.t1">
    <property type="protein sequence ID" value="ACRNAN_scaffold2413.g12606.t1"/>
    <property type="gene ID" value="ACRNAN_scaffold2413.g12606"/>
</dbReference>
<accession>A0A914DGH5</accession>
<dbReference type="GO" id="GO:0003677">
    <property type="term" value="F:DNA binding"/>
    <property type="evidence" value="ECO:0007669"/>
    <property type="project" value="TreeGrafter"/>
</dbReference>
<dbReference type="GO" id="GO:0000076">
    <property type="term" value="P:DNA replication checkpoint signaling"/>
    <property type="evidence" value="ECO:0007669"/>
    <property type="project" value="TreeGrafter"/>
</dbReference>
<dbReference type="Proteomes" id="UP000887540">
    <property type="component" value="Unplaced"/>
</dbReference>
<evidence type="ECO:0000256" key="1">
    <source>
        <dbReference type="ARBA" id="ARBA00004123"/>
    </source>
</evidence>
<evidence type="ECO:0000313" key="6">
    <source>
        <dbReference type="WBParaSite" id="ACRNAN_scaffold2413.g12606.t1"/>
    </source>
</evidence>
<name>A0A914DGH5_9BILA</name>
<evidence type="ECO:0000256" key="3">
    <source>
        <dbReference type="ARBA" id="ARBA00023306"/>
    </source>
</evidence>
<reference evidence="6" key="1">
    <citation type="submission" date="2022-11" db="UniProtKB">
        <authorList>
            <consortium name="WormBaseParasite"/>
        </authorList>
    </citation>
    <scope>IDENTIFICATION</scope>
</reference>